<proteinExistence type="predicted"/>
<dbReference type="OrthoDB" id="1921318at2759"/>
<gene>
    <name evidence="2" type="ORF">CTI12_AA326630</name>
</gene>
<dbReference type="AlphaFoldDB" id="A0A2U1MYR4"/>
<keyword evidence="3" id="KW-1185">Reference proteome</keyword>
<dbReference type="InterPro" id="IPR045026">
    <property type="entry name" value="LIMYB"/>
</dbReference>
<feature type="compositionally biased region" description="Polar residues" evidence="1">
    <location>
        <begin position="8"/>
        <end position="26"/>
    </location>
</feature>
<sequence length="138" mass="15663">MKDVGQDVPTSSQVGVSKQVNKSTKLTMKPKNVQMKRTGRDSTGSRMFKEFMVKQNEKQDRLIEILKSNASGVNKDDPYSASSCMIVLNGMIDGGMMADDSPLYYLAMDLFKDANTRELFLNMRSDDSRLKWLQHKQD</sequence>
<reference evidence="2 3" key="1">
    <citation type="journal article" date="2018" name="Mol. Plant">
        <title>The genome of Artemisia annua provides insight into the evolution of Asteraceae family and artemisinin biosynthesis.</title>
        <authorList>
            <person name="Shen Q."/>
            <person name="Zhang L."/>
            <person name="Liao Z."/>
            <person name="Wang S."/>
            <person name="Yan T."/>
            <person name="Shi P."/>
            <person name="Liu M."/>
            <person name="Fu X."/>
            <person name="Pan Q."/>
            <person name="Wang Y."/>
            <person name="Lv Z."/>
            <person name="Lu X."/>
            <person name="Zhang F."/>
            <person name="Jiang W."/>
            <person name="Ma Y."/>
            <person name="Chen M."/>
            <person name="Hao X."/>
            <person name="Li L."/>
            <person name="Tang Y."/>
            <person name="Lv G."/>
            <person name="Zhou Y."/>
            <person name="Sun X."/>
            <person name="Brodelius P.E."/>
            <person name="Rose J.K.C."/>
            <person name="Tang K."/>
        </authorList>
    </citation>
    <scope>NUCLEOTIDE SEQUENCE [LARGE SCALE GENOMIC DNA]</scope>
    <source>
        <strain evidence="3">cv. Huhao1</strain>
        <tissue evidence="2">Leaf</tissue>
    </source>
</reference>
<evidence type="ECO:0000313" key="2">
    <source>
        <dbReference type="EMBL" id="PWA66389.1"/>
    </source>
</evidence>
<name>A0A2U1MYR4_ARTAN</name>
<accession>A0A2U1MYR4</accession>
<organism evidence="2 3">
    <name type="scientific">Artemisia annua</name>
    <name type="common">Sweet wormwood</name>
    <dbReference type="NCBI Taxonomy" id="35608"/>
    <lineage>
        <taxon>Eukaryota</taxon>
        <taxon>Viridiplantae</taxon>
        <taxon>Streptophyta</taxon>
        <taxon>Embryophyta</taxon>
        <taxon>Tracheophyta</taxon>
        <taxon>Spermatophyta</taxon>
        <taxon>Magnoliopsida</taxon>
        <taxon>eudicotyledons</taxon>
        <taxon>Gunneridae</taxon>
        <taxon>Pentapetalae</taxon>
        <taxon>asterids</taxon>
        <taxon>campanulids</taxon>
        <taxon>Asterales</taxon>
        <taxon>Asteraceae</taxon>
        <taxon>Asteroideae</taxon>
        <taxon>Anthemideae</taxon>
        <taxon>Artemisiinae</taxon>
        <taxon>Artemisia</taxon>
    </lineage>
</organism>
<dbReference type="PANTHER" id="PTHR47584:SF14">
    <property type="entry name" value="L10-INTERACTING MYB DOMAIN-CONTAINING PROTEIN-LIKE"/>
    <property type="match status" value="1"/>
</dbReference>
<dbReference type="Proteomes" id="UP000245207">
    <property type="component" value="Unassembled WGS sequence"/>
</dbReference>
<evidence type="ECO:0000313" key="3">
    <source>
        <dbReference type="Proteomes" id="UP000245207"/>
    </source>
</evidence>
<protein>
    <submittedName>
        <fullName evidence="2">Myb/SANT-like domain-containing protein</fullName>
    </submittedName>
</protein>
<dbReference type="EMBL" id="PKPP01004037">
    <property type="protein sequence ID" value="PWA66389.1"/>
    <property type="molecule type" value="Genomic_DNA"/>
</dbReference>
<comment type="caution">
    <text evidence="2">The sequence shown here is derived from an EMBL/GenBank/DDBJ whole genome shotgun (WGS) entry which is preliminary data.</text>
</comment>
<evidence type="ECO:0000256" key="1">
    <source>
        <dbReference type="SAM" id="MobiDB-lite"/>
    </source>
</evidence>
<feature type="region of interest" description="Disordered" evidence="1">
    <location>
        <begin position="1"/>
        <end position="47"/>
    </location>
</feature>
<dbReference type="PANTHER" id="PTHR47584">
    <property type="match status" value="1"/>
</dbReference>